<proteinExistence type="predicted"/>
<dbReference type="OrthoDB" id="3259745at2759"/>
<dbReference type="AlphaFoldDB" id="A0A9P6E2Q9"/>
<reference evidence="2" key="1">
    <citation type="journal article" date="2020" name="Nat. Commun.">
        <title>Large-scale genome sequencing of mycorrhizal fungi provides insights into the early evolution of symbiotic traits.</title>
        <authorList>
            <person name="Miyauchi S."/>
            <person name="Kiss E."/>
            <person name="Kuo A."/>
            <person name="Drula E."/>
            <person name="Kohler A."/>
            <person name="Sanchez-Garcia M."/>
            <person name="Morin E."/>
            <person name="Andreopoulos B."/>
            <person name="Barry K.W."/>
            <person name="Bonito G."/>
            <person name="Buee M."/>
            <person name="Carver A."/>
            <person name="Chen C."/>
            <person name="Cichocki N."/>
            <person name="Clum A."/>
            <person name="Culley D."/>
            <person name="Crous P.W."/>
            <person name="Fauchery L."/>
            <person name="Girlanda M."/>
            <person name="Hayes R.D."/>
            <person name="Keri Z."/>
            <person name="LaButti K."/>
            <person name="Lipzen A."/>
            <person name="Lombard V."/>
            <person name="Magnuson J."/>
            <person name="Maillard F."/>
            <person name="Murat C."/>
            <person name="Nolan M."/>
            <person name="Ohm R.A."/>
            <person name="Pangilinan J."/>
            <person name="Pereira M.F."/>
            <person name="Perotto S."/>
            <person name="Peter M."/>
            <person name="Pfister S."/>
            <person name="Riley R."/>
            <person name="Sitrit Y."/>
            <person name="Stielow J.B."/>
            <person name="Szollosi G."/>
            <person name="Zifcakova L."/>
            <person name="Stursova M."/>
            <person name="Spatafora J.W."/>
            <person name="Tedersoo L."/>
            <person name="Vaario L.M."/>
            <person name="Yamada A."/>
            <person name="Yan M."/>
            <person name="Wang P."/>
            <person name="Xu J."/>
            <person name="Bruns T."/>
            <person name="Baldrian P."/>
            <person name="Vilgalys R."/>
            <person name="Dunand C."/>
            <person name="Henrissat B."/>
            <person name="Grigoriev I.V."/>
            <person name="Hibbett D."/>
            <person name="Nagy L.G."/>
            <person name="Martin F.M."/>
        </authorList>
    </citation>
    <scope>NUCLEOTIDE SEQUENCE</scope>
    <source>
        <strain evidence="2">UP504</strain>
    </source>
</reference>
<evidence type="ECO:0000313" key="3">
    <source>
        <dbReference type="Proteomes" id="UP000886523"/>
    </source>
</evidence>
<evidence type="ECO:0000313" key="2">
    <source>
        <dbReference type="EMBL" id="KAF9520855.1"/>
    </source>
</evidence>
<comment type="caution">
    <text evidence="2">The sequence shown here is derived from an EMBL/GenBank/DDBJ whole genome shotgun (WGS) entry which is preliminary data.</text>
</comment>
<keyword evidence="3" id="KW-1185">Reference proteome</keyword>
<organism evidence="2 3">
    <name type="scientific">Hydnum rufescens UP504</name>
    <dbReference type="NCBI Taxonomy" id="1448309"/>
    <lineage>
        <taxon>Eukaryota</taxon>
        <taxon>Fungi</taxon>
        <taxon>Dikarya</taxon>
        <taxon>Basidiomycota</taxon>
        <taxon>Agaricomycotina</taxon>
        <taxon>Agaricomycetes</taxon>
        <taxon>Cantharellales</taxon>
        <taxon>Hydnaceae</taxon>
        <taxon>Hydnum</taxon>
    </lineage>
</organism>
<dbReference type="Proteomes" id="UP000886523">
    <property type="component" value="Unassembled WGS sequence"/>
</dbReference>
<gene>
    <name evidence="2" type="ORF">BS47DRAFT_407984</name>
</gene>
<feature type="compositionally biased region" description="Basic and acidic residues" evidence="1">
    <location>
        <begin position="162"/>
        <end position="179"/>
    </location>
</feature>
<protein>
    <submittedName>
        <fullName evidence="2">Uncharacterized protein</fullName>
    </submittedName>
</protein>
<name>A0A9P6E2Q9_9AGAM</name>
<dbReference type="EMBL" id="MU128910">
    <property type="protein sequence ID" value="KAF9520855.1"/>
    <property type="molecule type" value="Genomic_DNA"/>
</dbReference>
<sequence length="239" mass="26512">MSYPLPPPAQGYHPGVSMGPPPPPEAFANGGSMPGPGKSLEQAHSENLIKYRKLKAKYFELENRWKDALAQLERSRQQNVRLKDEKSGFLDRVVELEAIIAHNAANGAPPLPSSAFPRNFVYPRQPMSGSLPPDYSSLAKVLDEDDDEDPRKSSKHVGNALKRREEEEEQRRHDEERQRRVVKRPRVSKGFTTTPTQPPVGEHYQGYGHPGNPDDMYGGQPPPAPSASGPGGIYPNHQP</sequence>
<feature type="region of interest" description="Disordered" evidence="1">
    <location>
        <begin position="142"/>
        <end position="239"/>
    </location>
</feature>
<feature type="region of interest" description="Disordered" evidence="1">
    <location>
        <begin position="1"/>
        <end position="41"/>
    </location>
</feature>
<evidence type="ECO:0000256" key="1">
    <source>
        <dbReference type="SAM" id="MobiDB-lite"/>
    </source>
</evidence>
<accession>A0A9P6E2Q9</accession>